<evidence type="ECO:0000259" key="1">
    <source>
        <dbReference type="Pfam" id="PF00535"/>
    </source>
</evidence>
<dbReference type="PANTHER" id="PTHR43685">
    <property type="entry name" value="GLYCOSYLTRANSFERASE"/>
    <property type="match status" value="1"/>
</dbReference>
<comment type="caution">
    <text evidence="2">The sequence shown here is derived from an EMBL/GenBank/DDBJ whole genome shotgun (WGS) entry which is preliminary data.</text>
</comment>
<name>A0A921I101_9FIRM</name>
<dbReference type="Gene3D" id="3.90.550.10">
    <property type="entry name" value="Spore Coat Polysaccharide Biosynthesis Protein SpsA, Chain A"/>
    <property type="match status" value="1"/>
</dbReference>
<dbReference type="PANTHER" id="PTHR43685:SF13">
    <property type="entry name" value="O ANTIGEN BIOSYNTHESIS RHAMNOSYLTRANSFERASE RFBN"/>
    <property type="match status" value="1"/>
</dbReference>
<protein>
    <submittedName>
        <fullName evidence="2">Glycosyltransferase family 2 protein</fullName>
    </submittedName>
</protein>
<dbReference type="InterPro" id="IPR001173">
    <property type="entry name" value="Glyco_trans_2-like"/>
</dbReference>
<dbReference type="Proteomes" id="UP000769156">
    <property type="component" value="Unassembled WGS sequence"/>
</dbReference>
<dbReference type="GO" id="GO:0044010">
    <property type="term" value="P:single-species biofilm formation"/>
    <property type="evidence" value="ECO:0007669"/>
    <property type="project" value="TreeGrafter"/>
</dbReference>
<dbReference type="EMBL" id="DYVY01000033">
    <property type="protein sequence ID" value="HJF93516.1"/>
    <property type="molecule type" value="Genomic_DNA"/>
</dbReference>
<dbReference type="SUPFAM" id="SSF53448">
    <property type="entry name" value="Nucleotide-diphospho-sugar transferases"/>
    <property type="match status" value="1"/>
</dbReference>
<dbReference type="InterPro" id="IPR050834">
    <property type="entry name" value="Glycosyltransf_2"/>
</dbReference>
<dbReference type="AlphaFoldDB" id="A0A921I101"/>
<evidence type="ECO:0000313" key="3">
    <source>
        <dbReference type="Proteomes" id="UP000769156"/>
    </source>
</evidence>
<accession>A0A921I101</accession>
<reference evidence="2" key="1">
    <citation type="journal article" date="2021" name="PeerJ">
        <title>Extensive microbial diversity within the chicken gut microbiome revealed by metagenomics and culture.</title>
        <authorList>
            <person name="Gilroy R."/>
            <person name="Ravi A."/>
            <person name="Getino M."/>
            <person name="Pursley I."/>
            <person name="Horton D.L."/>
            <person name="Alikhan N.F."/>
            <person name="Baker D."/>
            <person name="Gharbi K."/>
            <person name="Hall N."/>
            <person name="Watson M."/>
            <person name="Adriaenssens E.M."/>
            <person name="Foster-Nyarko E."/>
            <person name="Jarju S."/>
            <person name="Secka A."/>
            <person name="Antonio M."/>
            <person name="Oren A."/>
            <person name="Chaudhuri R.R."/>
            <person name="La Ragione R."/>
            <person name="Hildebrand F."/>
            <person name="Pallen M.J."/>
        </authorList>
    </citation>
    <scope>NUCLEOTIDE SEQUENCE</scope>
    <source>
        <strain evidence="2">ChiSjej5B23-16112</strain>
    </source>
</reference>
<reference evidence="2" key="2">
    <citation type="submission" date="2021-09" db="EMBL/GenBank/DDBJ databases">
        <authorList>
            <person name="Gilroy R."/>
        </authorList>
    </citation>
    <scope>NUCLEOTIDE SEQUENCE</scope>
    <source>
        <strain evidence="2">ChiSjej5B23-16112</strain>
    </source>
</reference>
<proteinExistence type="predicted"/>
<gene>
    <name evidence="2" type="ORF">K8V82_01845</name>
</gene>
<organism evidence="2 3">
    <name type="scientific">Lachnoclostridium phocaeense</name>
    <dbReference type="NCBI Taxonomy" id="1871021"/>
    <lineage>
        <taxon>Bacteria</taxon>
        <taxon>Bacillati</taxon>
        <taxon>Bacillota</taxon>
        <taxon>Clostridia</taxon>
        <taxon>Lachnospirales</taxon>
        <taxon>Lachnospiraceae</taxon>
    </lineage>
</organism>
<sequence>MTEKIEVIIPVYKPDREFEKLIFRLKKQTRLPDRIHVINTVSDRFPAKFCEEQGIHVTHIEKADFDHGGTRDMGMRQSDADIVVFMTQDAVPADRFLIEHLTDPFEREDVGAAYARQLPRKDCHIIERYTRSFNYPEKSRLKGKADIPVLGIKTFFCSDVCAAYSKKAYEETGGFEKKTIFNEDMILAGHMVEKGYMIAYAADAQVIHSHNYTGLQQFHRNFDLAVSQAEHPEVFAGIASESEGIRLVKSTARYLLREKKGWLIPKLVWHSGCKYLGYRLGRSYRKLPLWLVRKCTMSQSYWEK</sequence>
<evidence type="ECO:0000313" key="2">
    <source>
        <dbReference type="EMBL" id="HJF93516.1"/>
    </source>
</evidence>
<dbReference type="Pfam" id="PF00535">
    <property type="entry name" value="Glycos_transf_2"/>
    <property type="match status" value="1"/>
</dbReference>
<dbReference type="InterPro" id="IPR029044">
    <property type="entry name" value="Nucleotide-diphossugar_trans"/>
</dbReference>
<feature type="domain" description="Glycosyltransferase 2-like" evidence="1">
    <location>
        <begin position="7"/>
        <end position="172"/>
    </location>
</feature>